<keyword evidence="5" id="KW-1185">Reference proteome</keyword>
<accession>V6M192</accession>
<evidence type="ECO:0000259" key="3">
    <source>
        <dbReference type="SMART" id="SM00829"/>
    </source>
</evidence>
<dbReference type="GO" id="GO:0005829">
    <property type="term" value="C:cytosol"/>
    <property type="evidence" value="ECO:0007669"/>
    <property type="project" value="TreeGrafter"/>
</dbReference>
<evidence type="ECO:0000313" key="4">
    <source>
        <dbReference type="EMBL" id="EST52394.1"/>
    </source>
</evidence>
<dbReference type="PATRIC" id="fig|1408254.3.peg.3042"/>
<dbReference type="Proteomes" id="UP000017973">
    <property type="component" value="Unassembled WGS sequence"/>
</dbReference>
<dbReference type="Pfam" id="PF00107">
    <property type="entry name" value="ADH_zinc_N"/>
    <property type="match status" value="1"/>
</dbReference>
<dbReference type="eggNOG" id="COG0604">
    <property type="taxonomic scope" value="Bacteria"/>
</dbReference>
<feature type="domain" description="Enoyl reductase (ER)" evidence="3">
    <location>
        <begin position="10"/>
        <end position="327"/>
    </location>
</feature>
<dbReference type="GO" id="GO:0008270">
    <property type="term" value="F:zinc ion binding"/>
    <property type="evidence" value="ECO:0007669"/>
    <property type="project" value="InterPro"/>
</dbReference>
<reference evidence="4 5" key="1">
    <citation type="journal article" date="2014" name="Genome Announc.">
        <title>Draft Genome Sequence of Brevibacillus panacihumi Strain W25, a Halotolerant Hydrocarbon-Degrading Bacterium.</title>
        <authorList>
            <person name="Wang X."/>
            <person name="Jin D."/>
            <person name="Zhou L."/>
            <person name="Wu L."/>
            <person name="An W."/>
            <person name="Chen Y."/>
            <person name="Zhao L."/>
        </authorList>
    </citation>
    <scope>NUCLEOTIDE SEQUENCE [LARGE SCALE GENOMIC DNA]</scope>
    <source>
        <strain evidence="4 5">W25</strain>
    </source>
</reference>
<dbReference type="STRING" id="1408254.T458_15555"/>
<evidence type="ECO:0000256" key="1">
    <source>
        <dbReference type="ARBA" id="ARBA00022857"/>
    </source>
</evidence>
<dbReference type="Gene3D" id="3.90.180.10">
    <property type="entry name" value="Medium-chain alcohol dehydrogenases, catalytic domain"/>
    <property type="match status" value="1"/>
</dbReference>
<gene>
    <name evidence="4" type="ORF">T458_15555</name>
</gene>
<dbReference type="GO" id="GO:0070402">
    <property type="term" value="F:NADPH binding"/>
    <property type="evidence" value="ECO:0007669"/>
    <property type="project" value="TreeGrafter"/>
</dbReference>
<dbReference type="GO" id="GO:0035925">
    <property type="term" value="F:mRNA 3'-UTR AU-rich region binding"/>
    <property type="evidence" value="ECO:0007669"/>
    <property type="project" value="TreeGrafter"/>
</dbReference>
<dbReference type="PROSITE" id="PS01162">
    <property type="entry name" value="QOR_ZETA_CRYSTAL"/>
    <property type="match status" value="1"/>
</dbReference>
<keyword evidence="2" id="KW-0560">Oxidoreductase</keyword>
<dbReference type="AlphaFoldDB" id="V6M192"/>
<dbReference type="OrthoDB" id="9792162at2"/>
<dbReference type="InterPro" id="IPR020843">
    <property type="entry name" value="ER"/>
</dbReference>
<dbReference type="SUPFAM" id="SSF51735">
    <property type="entry name" value="NAD(P)-binding Rossmann-fold domains"/>
    <property type="match status" value="1"/>
</dbReference>
<dbReference type="InterPro" id="IPR002364">
    <property type="entry name" value="Quin_OxRdtase/zeta-crystal_CS"/>
</dbReference>
<dbReference type="HOGENOM" id="CLU_026673_3_1_9"/>
<dbReference type="InterPro" id="IPR013149">
    <property type="entry name" value="ADH-like_C"/>
</dbReference>
<sequence>MKVVRLYEYGGPEVMKVEEDRRPIAGIHEVLILVQAIGLNYAEVQMRKGTYPYPLGLPAILGQWGVVAGIVVGIGDGVTHVEVGMSVITQVPQGSYAEYVVVPALFILPAPKEITPAQATALLTQGQTAYHTLKFAGRIQFGDTVLIHAAAGGVGSLAVQLAKALHAGKVIATVSTPTKQELVRSLGADIIINYSEPNWIQQVLDHTEGKGADIVLEMVGGQILEGSLRALAPFGRLVYFGSASASTEKWDFVNLLQVLENKSIIGFNIAHFLTSFPELAKEGLEHLYELVSMNRLNPVVKHIFPLVNASEAHALLESRQTVGTVVLQP</sequence>
<proteinExistence type="predicted"/>
<dbReference type="CDD" id="cd08241">
    <property type="entry name" value="QOR1"/>
    <property type="match status" value="1"/>
</dbReference>
<evidence type="ECO:0000313" key="5">
    <source>
        <dbReference type="Proteomes" id="UP000017973"/>
    </source>
</evidence>
<dbReference type="RefSeq" id="WP_023556988.1">
    <property type="nucleotide sequence ID" value="NZ_KI629785.1"/>
</dbReference>
<evidence type="ECO:0000256" key="2">
    <source>
        <dbReference type="ARBA" id="ARBA00023002"/>
    </source>
</evidence>
<keyword evidence="1" id="KW-0521">NADP</keyword>
<dbReference type="SUPFAM" id="SSF50129">
    <property type="entry name" value="GroES-like"/>
    <property type="match status" value="1"/>
</dbReference>
<organism evidence="4 5">
    <name type="scientific">Brevibacillus panacihumi W25</name>
    <dbReference type="NCBI Taxonomy" id="1408254"/>
    <lineage>
        <taxon>Bacteria</taxon>
        <taxon>Bacillati</taxon>
        <taxon>Bacillota</taxon>
        <taxon>Bacilli</taxon>
        <taxon>Bacillales</taxon>
        <taxon>Paenibacillaceae</taxon>
        <taxon>Brevibacillus</taxon>
    </lineage>
</organism>
<protein>
    <submittedName>
        <fullName evidence="4">Alcohol dehydrogenase</fullName>
    </submittedName>
</protein>
<dbReference type="InterPro" id="IPR036291">
    <property type="entry name" value="NAD(P)-bd_dom_sf"/>
</dbReference>
<comment type="caution">
    <text evidence="4">The sequence shown here is derived from an EMBL/GenBank/DDBJ whole genome shotgun (WGS) entry which is preliminary data.</text>
</comment>
<dbReference type="InterPro" id="IPR011032">
    <property type="entry name" value="GroES-like_sf"/>
</dbReference>
<dbReference type="GO" id="GO:0003960">
    <property type="term" value="F:quinone reductase (NADPH) activity"/>
    <property type="evidence" value="ECO:0007669"/>
    <property type="project" value="TreeGrafter"/>
</dbReference>
<dbReference type="EMBL" id="AYJU01000017">
    <property type="protein sequence ID" value="EST52394.1"/>
    <property type="molecule type" value="Genomic_DNA"/>
</dbReference>
<dbReference type="Pfam" id="PF08240">
    <property type="entry name" value="ADH_N"/>
    <property type="match status" value="1"/>
</dbReference>
<dbReference type="PANTHER" id="PTHR48106">
    <property type="entry name" value="QUINONE OXIDOREDUCTASE PIG3-RELATED"/>
    <property type="match status" value="1"/>
</dbReference>
<dbReference type="SMART" id="SM00829">
    <property type="entry name" value="PKS_ER"/>
    <property type="match status" value="1"/>
</dbReference>
<dbReference type="InterPro" id="IPR013154">
    <property type="entry name" value="ADH-like_N"/>
</dbReference>
<name>V6M192_9BACL</name>
<dbReference type="Gene3D" id="3.40.50.720">
    <property type="entry name" value="NAD(P)-binding Rossmann-like Domain"/>
    <property type="match status" value="1"/>
</dbReference>
<dbReference type="PANTHER" id="PTHR48106:SF13">
    <property type="entry name" value="QUINONE OXIDOREDUCTASE-RELATED"/>
    <property type="match status" value="1"/>
</dbReference>